<reference evidence="2 3" key="1">
    <citation type="submission" date="2024-04" db="EMBL/GenBank/DDBJ databases">
        <title>Tritrichomonas musculus Genome.</title>
        <authorList>
            <person name="Alves-Ferreira E."/>
            <person name="Grigg M."/>
            <person name="Lorenzi H."/>
            <person name="Galac M."/>
        </authorList>
    </citation>
    <scope>NUCLEOTIDE SEQUENCE [LARGE SCALE GENOMIC DNA]</scope>
    <source>
        <strain evidence="2 3">EAF2021</strain>
    </source>
</reference>
<evidence type="ECO:0000313" key="3">
    <source>
        <dbReference type="Proteomes" id="UP001470230"/>
    </source>
</evidence>
<keyword evidence="3" id="KW-1185">Reference proteome</keyword>
<organism evidence="2 3">
    <name type="scientific">Tritrichomonas musculus</name>
    <dbReference type="NCBI Taxonomy" id="1915356"/>
    <lineage>
        <taxon>Eukaryota</taxon>
        <taxon>Metamonada</taxon>
        <taxon>Parabasalia</taxon>
        <taxon>Tritrichomonadida</taxon>
        <taxon>Tritrichomonadidae</taxon>
        <taxon>Tritrichomonas</taxon>
    </lineage>
</organism>
<dbReference type="EMBL" id="JAPFFF010000021">
    <property type="protein sequence ID" value="KAK8854184.1"/>
    <property type="molecule type" value="Genomic_DNA"/>
</dbReference>
<evidence type="ECO:0000256" key="1">
    <source>
        <dbReference type="SAM" id="MobiDB-lite"/>
    </source>
</evidence>
<dbReference type="Proteomes" id="UP001470230">
    <property type="component" value="Unassembled WGS sequence"/>
</dbReference>
<proteinExistence type="predicted"/>
<feature type="region of interest" description="Disordered" evidence="1">
    <location>
        <begin position="71"/>
        <end position="97"/>
    </location>
</feature>
<comment type="caution">
    <text evidence="2">The sequence shown here is derived from an EMBL/GenBank/DDBJ whole genome shotgun (WGS) entry which is preliminary data.</text>
</comment>
<accession>A0ABR2HX06</accession>
<name>A0ABR2HX06_9EUKA</name>
<gene>
    <name evidence="2" type="ORF">M9Y10_016743</name>
</gene>
<sequence length="150" mass="17291">MFETPFYINSHSSHGGDSFGSGCKNFCEFHNLNRDNIAFQNDVQSIPTRQNNAKYDVNAILRKAGYVIIGNENGDRSRSRNPAHKTNFPPNHHSKNPFFSQSIYDPSRYFNSPITDETSQILSTCRCFSYYLYHSQLISVNFQTYSIDRL</sequence>
<protein>
    <submittedName>
        <fullName evidence="2">Uncharacterized protein</fullName>
    </submittedName>
</protein>
<evidence type="ECO:0000313" key="2">
    <source>
        <dbReference type="EMBL" id="KAK8854184.1"/>
    </source>
</evidence>